<protein>
    <recommendedName>
        <fullName evidence="4">Dihydrodipicolinate reductase</fullName>
    </recommendedName>
</protein>
<feature type="signal peptide" evidence="1">
    <location>
        <begin position="1"/>
        <end position="16"/>
    </location>
</feature>
<sequence>MRSIFAFLLLSVPALAETYQPITERSAFVEIIAKHELRIGLYNLNLTITPKGQITGSALGWQITGDWTWKDGYFCRKLDWSGTPIPYNCQLVEAKGSEKLRFTTDKGAGESAAFELR</sequence>
<proteinExistence type="predicted"/>
<reference evidence="2 3" key="1">
    <citation type="journal article" date="2014" name="Int. J. Syst. Evol. Microbiol.">
        <title>Complete genome sequence of Corynebacterium casei LMG S-19264T (=DSM 44701T), isolated from a smear-ripened cheese.</title>
        <authorList>
            <consortium name="US DOE Joint Genome Institute (JGI-PGF)"/>
            <person name="Walter F."/>
            <person name="Albersmeier A."/>
            <person name="Kalinowski J."/>
            <person name="Ruckert C."/>
        </authorList>
    </citation>
    <scope>NUCLEOTIDE SEQUENCE [LARGE SCALE GENOMIC DNA]</scope>
    <source>
        <strain evidence="2 3">NBRC 111766</strain>
    </source>
</reference>
<dbReference type="EMBL" id="BSPP01000004">
    <property type="protein sequence ID" value="GLS85856.1"/>
    <property type="molecule type" value="Genomic_DNA"/>
</dbReference>
<dbReference type="AlphaFoldDB" id="A0AA37U532"/>
<evidence type="ECO:0000256" key="1">
    <source>
        <dbReference type="SAM" id="SignalP"/>
    </source>
</evidence>
<keyword evidence="3" id="KW-1185">Reference proteome</keyword>
<dbReference type="Proteomes" id="UP001157355">
    <property type="component" value="Unassembled WGS sequence"/>
</dbReference>
<gene>
    <name evidence="2" type="ORF">GCM10010873_08300</name>
</gene>
<name>A0AA37U532_9RHOB</name>
<feature type="chain" id="PRO_5041325949" description="Dihydrodipicolinate reductase" evidence="1">
    <location>
        <begin position="17"/>
        <end position="117"/>
    </location>
</feature>
<comment type="caution">
    <text evidence="2">The sequence shown here is derived from an EMBL/GenBank/DDBJ whole genome shotgun (WGS) entry which is preliminary data.</text>
</comment>
<organism evidence="2 3">
    <name type="scientific">Cypionkella aquatica</name>
    <dbReference type="NCBI Taxonomy" id="1756042"/>
    <lineage>
        <taxon>Bacteria</taxon>
        <taxon>Pseudomonadati</taxon>
        <taxon>Pseudomonadota</taxon>
        <taxon>Alphaproteobacteria</taxon>
        <taxon>Rhodobacterales</taxon>
        <taxon>Paracoccaceae</taxon>
        <taxon>Cypionkella</taxon>
    </lineage>
</organism>
<accession>A0AA37U532</accession>
<keyword evidence="1" id="KW-0732">Signal</keyword>
<dbReference type="RefSeq" id="WP_284324075.1">
    <property type="nucleotide sequence ID" value="NZ_BSPP01000004.1"/>
</dbReference>
<evidence type="ECO:0000313" key="3">
    <source>
        <dbReference type="Proteomes" id="UP001157355"/>
    </source>
</evidence>
<evidence type="ECO:0000313" key="2">
    <source>
        <dbReference type="EMBL" id="GLS85856.1"/>
    </source>
</evidence>
<evidence type="ECO:0008006" key="4">
    <source>
        <dbReference type="Google" id="ProtNLM"/>
    </source>
</evidence>